<gene>
    <name evidence="2" type="ORF">BJI46_10620</name>
</gene>
<name>A0A1E7RD42_9GAMM</name>
<sequence length="130" mass="15612">MKISAISQLQQRIRRHGFSLTTYFDRYYLYLIGVMMGLFLIWSIHLFYRPITTQQQQQVVQYVTQSLYPNTRDYALFIVRQAEPINQYQYFRFLRMLQLEKQRIHYQKAETVSTPKSEKIIGSGSFANQP</sequence>
<evidence type="ECO:0000313" key="3">
    <source>
        <dbReference type="Proteomes" id="UP000185895"/>
    </source>
</evidence>
<keyword evidence="1" id="KW-0472">Membrane</keyword>
<dbReference type="Proteomes" id="UP000185895">
    <property type="component" value="Unassembled WGS sequence"/>
</dbReference>
<keyword evidence="3" id="KW-1185">Reference proteome</keyword>
<evidence type="ECO:0000256" key="1">
    <source>
        <dbReference type="SAM" id="Phobius"/>
    </source>
</evidence>
<dbReference type="EMBL" id="MKKK01000011">
    <property type="protein sequence ID" value="OEY97329.1"/>
    <property type="molecule type" value="Genomic_DNA"/>
</dbReference>
<feature type="transmembrane region" description="Helical" evidence="1">
    <location>
        <begin position="27"/>
        <end position="48"/>
    </location>
</feature>
<comment type="caution">
    <text evidence="2">The sequence shown here is derived from an EMBL/GenBank/DDBJ whole genome shotgun (WGS) entry which is preliminary data.</text>
</comment>
<proteinExistence type="predicted"/>
<keyword evidence="1" id="KW-1133">Transmembrane helix</keyword>
<organism evidence="2 3">
    <name type="scientific">Acinetobacter qingfengensis</name>
    <dbReference type="NCBI Taxonomy" id="1262585"/>
    <lineage>
        <taxon>Bacteria</taxon>
        <taxon>Pseudomonadati</taxon>
        <taxon>Pseudomonadota</taxon>
        <taxon>Gammaproteobacteria</taxon>
        <taxon>Moraxellales</taxon>
        <taxon>Moraxellaceae</taxon>
        <taxon>Acinetobacter</taxon>
    </lineage>
</organism>
<dbReference type="AlphaFoldDB" id="A0A1E7RD42"/>
<dbReference type="OrthoDB" id="6692917at2"/>
<dbReference type="STRING" id="1262585.BJI46_10620"/>
<keyword evidence="1" id="KW-0812">Transmembrane</keyword>
<dbReference type="RefSeq" id="WP_070069257.1">
    <property type="nucleotide sequence ID" value="NZ_MKKK01000011.1"/>
</dbReference>
<accession>A0A1E7RD42</accession>
<protein>
    <submittedName>
        <fullName evidence="2">Uncharacterized protein</fullName>
    </submittedName>
</protein>
<evidence type="ECO:0000313" key="2">
    <source>
        <dbReference type="EMBL" id="OEY97329.1"/>
    </source>
</evidence>
<reference evidence="2 3" key="1">
    <citation type="submission" date="2016-09" db="EMBL/GenBank/DDBJ databases">
        <authorList>
            <person name="Capua I."/>
            <person name="De Benedictis P."/>
            <person name="Joannis T."/>
            <person name="Lombin L.H."/>
            <person name="Cattoli G."/>
        </authorList>
    </citation>
    <scope>NUCLEOTIDE SEQUENCE [LARGE SCALE GENOMIC DNA]</scope>
    <source>
        <strain evidence="2 3">ANC 4671</strain>
    </source>
</reference>